<organism evidence="9 10">
    <name type="scientific">Ensifer oleiphilus</name>
    <dbReference type="NCBI Taxonomy" id="2742698"/>
    <lineage>
        <taxon>Bacteria</taxon>
        <taxon>Pseudomonadati</taxon>
        <taxon>Pseudomonadota</taxon>
        <taxon>Alphaproteobacteria</taxon>
        <taxon>Hyphomicrobiales</taxon>
        <taxon>Rhizobiaceae</taxon>
        <taxon>Sinorhizobium/Ensifer group</taxon>
        <taxon>Ensifer</taxon>
    </lineage>
</organism>
<feature type="transmembrane region" description="Helical" evidence="6">
    <location>
        <begin position="325"/>
        <end position="351"/>
    </location>
</feature>
<feature type="transmembrane region" description="Helical" evidence="6">
    <location>
        <begin position="412"/>
        <end position="429"/>
    </location>
</feature>
<keyword evidence="5 6" id="KW-0472">Membrane</keyword>
<dbReference type="Pfam" id="PF13567">
    <property type="entry name" value="DUF4131"/>
    <property type="match status" value="1"/>
</dbReference>
<evidence type="ECO:0000256" key="1">
    <source>
        <dbReference type="ARBA" id="ARBA00004651"/>
    </source>
</evidence>
<evidence type="ECO:0000256" key="4">
    <source>
        <dbReference type="ARBA" id="ARBA00022989"/>
    </source>
</evidence>
<feature type="transmembrane region" description="Helical" evidence="6">
    <location>
        <begin position="75"/>
        <end position="96"/>
    </location>
</feature>
<evidence type="ECO:0000259" key="8">
    <source>
        <dbReference type="Pfam" id="PF13567"/>
    </source>
</evidence>
<feature type="transmembrane region" description="Helical" evidence="6">
    <location>
        <begin position="507"/>
        <end position="532"/>
    </location>
</feature>
<dbReference type="AlphaFoldDB" id="A0A7Y6UPM5"/>
<evidence type="ECO:0000259" key="7">
    <source>
        <dbReference type="Pfam" id="PF03772"/>
    </source>
</evidence>
<keyword evidence="10" id="KW-1185">Reference proteome</keyword>
<proteinExistence type="predicted"/>
<feature type="transmembrane region" description="Helical" evidence="6">
    <location>
        <begin position="570"/>
        <end position="588"/>
    </location>
</feature>
<evidence type="ECO:0000256" key="3">
    <source>
        <dbReference type="ARBA" id="ARBA00022692"/>
    </source>
</evidence>
<evidence type="ECO:0000313" key="10">
    <source>
        <dbReference type="Proteomes" id="UP000520198"/>
    </source>
</evidence>
<accession>A0A7Y6UPM5</accession>
<keyword evidence="4 6" id="KW-1133">Transmembrane helix</keyword>
<reference evidence="9 10" key="1">
    <citation type="submission" date="2020-06" db="EMBL/GenBank/DDBJ databases">
        <authorList>
            <person name="Grouzdev D.S."/>
        </authorList>
    </citation>
    <scope>NUCLEOTIDE SEQUENCE [LARGE SCALE GENOMIC DNA]</scope>
    <source>
        <strain evidence="9 10">HO-A22</strain>
    </source>
</reference>
<keyword evidence="3 6" id="KW-0812">Transmembrane</keyword>
<sequence>MSEIEVRTSMQDGKHVAPALPASVLVDGAPATPADRRTELVFRLLKSHAMAARARLRPAAIASSWRSAIEEEAEFGHGLVLVPVLLAAGVLTWLSLPYDLGLVKLALLLCVFGIAALSCSRAARAIRPLMIAGALFSAGMALVAFETSRLDTVVLDGPVTTNLRGKVFSREKNDREHWRYGVLIEQTTKPTLRRAPLKVMVLSRSPHTPLAIGATIEGRARLSPPSGPALPGLNDFAFDAYFRQIGAVGYFYGAPHSPAVDGSAATEDRSLWARTAESLAAMRAAVGERIRGVIGGDTGALAAALVTAEERAIGRDTVEMLRQAGLAHVLAISGLNMVLAAGTFLIGARTILSAVPGLAQRVAIKKIAAAGALAMVFLYILISGGAVSAVRAWIMISIMLVAVFFDRMSISLRNIALAAIVIIVITPSAVAGPGFQMSFAATLALVAGYARWRERAQADERAAAGRWWGRRLVMGFVIGVLATSLIGGLATSVYSAAYFQRLPAYGLLANVLAAPLISIVIMPFGLFAMLLMPFGLEQYPLAVMAWGLDGMLVIARFVTSLDGEFLTGRIGPLAFLLIAFGGIILCVLRTWLAALGGVVLLVGLMCLVVEDRQLPAVVVSEDGRLVGLVTDTAIATNRDRPSDFLFSQWQRALAVESHVAPMPALGAVAEGLYPEAKRQSGKATPRVFDPAAAAAIRKDINDTLGKASPNVFSCREKQWCVARSDAGWTVTLIENPNLFEVLCDQADLLIAPGSFNERTCSSGQARILSGRLLRLAGAIEIFADPVEGGQRAAMRFKTSFTSLQRPWERHRAYDWRRGDFDDDPPLFQISR</sequence>
<name>A0A7Y6UPM5_9HYPH</name>
<dbReference type="Pfam" id="PF03772">
    <property type="entry name" value="Competence"/>
    <property type="match status" value="1"/>
</dbReference>
<comment type="subcellular location">
    <subcellularLocation>
        <location evidence="1">Cell membrane</location>
        <topology evidence="1">Multi-pass membrane protein</topology>
    </subcellularLocation>
</comment>
<dbReference type="PANTHER" id="PTHR30619">
    <property type="entry name" value="DNA INTERNALIZATION/COMPETENCE PROTEIN COMEC/REC2"/>
    <property type="match status" value="1"/>
</dbReference>
<dbReference type="RefSeq" id="WP_176354673.1">
    <property type="nucleotide sequence ID" value="NZ_JABWDU010000005.1"/>
</dbReference>
<feature type="transmembrane region" description="Helical" evidence="6">
    <location>
        <begin position="472"/>
        <end position="495"/>
    </location>
</feature>
<feature type="domain" description="ComEC/Rec2-related protein" evidence="7">
    <location>
        <begin position="305"/>
        <end position="589"/>
    </location>
</feature>
<dbReference type="PANTHER" id="PTHR30619:SF1">
    <property type="entry name" value="RECOMBINATION PROTEIN 2"/>
    <property type="match status" value="1"/>
</dbReference>
<comment type="caution">
    <text evidence="9">The sequence shown here is derived from an EMBL/GenBank/DDBJ whole genome shotgun (WGS) entry which is preliminary data.</text>
</comment>
<evidence type="ECO:0000313" key="9">
    <source>
        <dbReference type="EMBL" id="NVD41234.1"/>
    </source>
</evidence>
<dbReference type="InterPro" id="IPR025405">
    <property type="entry name" value="DUF4131"/>
</dbReference>
<feature type="transmembrane region" description="Helical" evidence="6">
    <location>
        <begin position="363"/>
        <end position="382"/>
    </location>
</feature>
<feature type="transmembrane region" description="Helical" evidence="6">
    <location>
        <begin position="539"/>
        <end position="558"/>
    </location>
</feature>
<evidence type="ECO:0000256" key="2">
    <source>
        <dbReference type="ARBA" id="ARBA00022475"/>
    </source>
</evidence>
<dbReference type="GO" id="GO:0005886">
    <property type="term" value="C:plasma membrane"/>
    <property type="evidence" value="ECO:0007669"/>
    <property type="project" value="UniProtKB-SubCell"/>
</dbReference>
<feature type="domain" description="DUF4131" evidence="8">
    <location>
        <begin position="102"/>
        <end position="254"/>
    </location>
</feature>
<protein>
    <submittedName>
        <fullName evidence="9">ComEC/Rec2 family competence protein</fullName>
    </submittedName>
</protein>
<evidence type="ECO:0000256" key="5">
    <source>
        <dbReference type="ARBA" id="ARBA00023136"/>
    </source>
</evidence>
<dbReference type="Proteomes" id="UP000520198">
    <property type="component" value="Unassembled WGS sequence"/>
</dbReference>
<dbReference type="InterPro" id="IPR004477">
    <property type="entry name" value="ComEC_N"/>
</dbReference>
<feature type="transmembrane region" description="Helical" evidence="6">
    <location>
        <begin position="102"/>
        <end position="119"/>
    </location>
</feature>
<keyword evidence="2" id="KW-1003">Cell membrane</keyword>
<dbReference type="EMBL" id="JABWDU010000005">
    <property type="protein sequence ID" value="NVD41234.1"/>
    <property type="molecule type" value="Genomic_DNA"/>
</dbReference>
<gene>
    <name evidence="9" type="ORF">HT585_20360</name>
</gene>
<evidence type="ECO:0000256" key="6">
    <source>
        <dbReference type="SAM" id="Phobius"/>
    </source>
</evidence>
<dbReference type="NCBIfam" id="TIGR00360">
    <property type="entry name" value="ComEC_N-term"/>
    <property type="match status" value="1"/>
</dbReference>
<dbReference type="InterPro" id="IPR052159">
    <property type="entry name" value="Competence_DNA_uptake"/>
</dbReference>